<dbReference type="RefSeq" id="XP_001838975.2">
    <property type="nucleotide sequence ID" value="XM_001838923.2"/>
</dbReference>
<dbReference type="HOGENOM" id="CLU_013427_0_0_1"/>
<feature type="domain" description="BPP" evidence="6">
    <location>
        <begin position="52"/>
        <end position="342"/>
    </location>
</feature>
<dbReference type="InterPro" id="IPR050969">
    <property type="entry name" value="Dev_Signal_Modulators"/>
</dbReference>
<dbReference type="GO" id="GO:0016158">
    <property type="term" value="F:inositol hexakisphosphate 3-phosphatase activity"/>
    <property type="evidence" value="ECO:0007669"/>
    <property type="project" value="InterPro"/>
</dbReference>
<keyword evidence="4" id="KW-0245">EGF-like domain</keyword>
<dbReference type="PROSITE" id="PS01186">
    <property type="entry name" value="EGF_2"/>
    <property type="match status" value="1"/>
</dbReference>
<feature type="domain" description="EGF-like" evidence="5">
    <location>
        <begin position="384"/>
        <end position="416"/>
    </location>
</feature>
<feature type="disulfide bond" evidence="4">
    <location>
        <begin position="406"/>
        <end position="415"/>
    </location>
</feature>
<dbReference type="Proteomes" id="UP000001861">
    <property type="component" value="Unassembled WGS sequence"/>
</dbReference>
<evidence type="ECO:0000259" key="5">
    <source>
        <dbReference type="PROSITE" id="PS50026"/>
    </source>
</evidence>
<dbReference type="SUPFAM" id="SSF50956">
    <property type="entry name" value="Thermostable phytase (3-phytase)"/>
    <property type="match status" value="2"/>
</dbReference>
<keyword evidence="3" id="KW-0325">Glycoprotein</keyword>
<sequence>MLHVERALKSQKCALQHTFFWSSGKSYNNGSFGLKMVVVHTMVAFFSAALAAFCTLRIQSILAQTALEIPIQEYTPSDDTGPLGVYYDSSEPLVFAANVSGLFSYSLPALTGTSTVRRDTKSVTTLYGERDRDDWLVSLVIEDSLLAVTNLKNPRRTSHLRLWGDYSAVCAVGSSFVYIFGKGHAKLVQIERGNIKEICEFAVPVEAEACAATAAGTVFFGGNDGVVYSFAGNAVQPGSSIQQTSITVDGEIAGMAVYESSNNASSLFVSVESGTVEVFSTAEWAHQYTLSFSEEDVELEGIAIYQRALPGYPDGSLVVSFTEDDGRTGTGIVSLTQIPLPRNANFNPRDASSNPDASNQCTRRGFRNGSECICFTGYTGSRCNQRTCPNDCSSRGRCVGPNTCRCDNGWTGPDCSFKVVLADIETDANGGDGDDPAIWIHPTDRTKSRVLTTTKSKQGAGFALFDLAGQMIAQLPAGEPNNVDVIYNFELEDGRTVDLGVAACRDEDTLCLMQVTEGGLTDLVNLPVKPDFSVYGSCVYHSRSSGKYYIFVNSKTAEYLQYELTPSLEAVLVREFIGGNGGQVEGCVGDDENGFVYIGEEPYGLWRYGAEPDAGTDRVLVDSIQGNLFPDVEGVTLVHGPTPDKGLLIVSAQGVSAFNIYRRGTHEFVGTFTVQAGQVDKVTNTDGVAAVGTNLGVEGFEMGVVVVHDDVNSAPDGSREDGASFKIVGLGQILETFGLEDEVDTNWDPRR</sequence>
<dbReference type="OMA" id="ACRGDNT"/>
<dbReference type="STRING" id="240176.A8P5M1"/>
<evidence type="ECO:0000313" key="8">
    <source>
        <dbReference type="Proteomes" id="UP000001861"/>
    </source>
</evidence>
<evidence type="ECO:0000259" key="6">
    <source>
        <dbReference type="PROSITE" id="PS51662"/>
    </source>
</evidence>
<dbReference type="InterPro" id="IPR009030">
    <property type="entry name" value="Growth_fac_rcpt_cys_sf"/>
</dbReference>
<name>A8P5M1_COPC7</name>
<protein>
    <submittedName>
        <fullName evidence="7">Phytase L</fullName>
    </submittedName>
</protein>
<dbReference type="PROSITE" id="PS50026">
    <property type="entry name" value="EGF_3"/>
    <property type="match status" value="1"/>
</dbReference>
<dbReference type="KEGG" id="cci:CC1G_05528"/>
<proteinExistence type="predicted"/>
<evidence type="ECO:0000313" key="7">
    <source>
        <dbReference type="EMBL" id="EAU82906.2"/>
    </source>
</evidence>
<dbReference type="SUPFAM" id="SSF57184">
    <property type="entry name" value="Growth factor receptor domain"/>
    <property type="match status" value="1"/>
</dbReference>
<evidence type="ECO:0000256" key="2">
    <source>
        <dbReference type="ARBA" id="ARBA00023157"/>
    </source>
</evidence>
<feature type="disulfide bond" evidence="4">
    <location>
        <begin position="388"/>
        <end position="398"/>
    </location>
</feature>
<comment type="caution">
    <text evidence="4">Lacks conserved residue(s) required for the propagation of feature annotation.</text>
</comment>
<keyword evidence="2 4" id="KW-1015">Disulfide bond</keyword>
<dbReference type="InterPro" id="IPR000742">
    <property type="entry name" value="EGF"/>
</dbReference>
<reference evidence="7 8" key="1">
    <citation type="journal article" date="2010" name="Proc. Natl. Acad. Sci. U.S.A.">
        <title>Insights into evolution of multicellular fungi from the assembled chromosomes of the mushroom Coprinopsis cinerea (Coprinus cinereus).</title>
        <authorList>
            <person name="Stajich J.E."/>
            <person name="Wilke S.K."/>
            <person name="Ahren D."/>
            <person name="Au C.H."/>
            <person name="Birren B.W."/>
            <person name="Borodovsky M."/>
            <person name="Burns C."/>
            <person name="Canback B."/>
            <person name="Casselton L.A."/>
            <person name="Cheng C.K."/>
            <person name="Deng J."/>
            <person name="Dietrich F.S."/>
            <person name="Fargo D.C."/>
            <person name="Farman M.L."/>
            <person name="Gathman A.C."/>
            <person name="Goldberg J."/>
            <person name="Guigo R."/>
            <person name="Hoegger P.J."/>
            <person name="Hooker J.B."/>
            <person name="Huggins A."/>
            <person name="James T.Y."/>
            <person name="Kamada T."/>
            <person name="Kilaru S."/>
            <person name="Kodira C."/>
            <person name="Kues U."/>
            <person name="Kupfer D."/>
            <person name="Kwan H.S."/>
            <person name="Lomsadze A."/>
            <person name="Li W."/>
            <person name="Lilly W.W."/>
            <person name="Ma L.J."/>
            <person name="Mackey A.J."/>
            <person name="Manning G."/>
            <person name="Martin F."/>
            <person name="Muraguchi H."/>
            <person name="Natvig D.O."/>
            <person name="Palmerini H."/>
            <person name="Ramesh M.A."/>
            <person name="Rehmeyer C.J."/>
            <person name="Roe B.A."/>
            <person name="Shenoy N."/>
            <person name="Stanke M."/>
            <person name="Ter-Hovhannisyan V."/>
            <person name="Tunlid A."/>
            <person name="Velagapudi R."/>
            <person name="Vision T.J."/>
            <person name="Zeng Q."/>
            <person name="Zolan M.E."/>
            <person name="Pukkila P.J."/>
        </authorList>
    </citation>
    <scope>NUCLEOTIDE SEQUENCE [LARGE SCALE GENOMIC DNA]</scope>
    <source>
        <strain evidence="8">Okayama-7 / 130 / ATCC MYA-4618 / FGSC 9003</strain>
    </source>
</reference>
<keyword evidence="1" id="KW-0732">Signal</keyword>
<evidence type="ECO:0000256" key="1">
    <source>
        <dbReference type="ARBA" id="ARBA00022729"/>
    </source>
</evidence>
<dbReference type="InterPro" id="IPR011042">
    <property type="entry name" value="6-blade_b-propeller_TolB-like"/>
</dbReference>
<dbReference type="EMBL" id="AACS02000011">
    <property type="protein sequence ID" value="EAU82906.2"/>
    <property type="molecule type" value="Genomic_DNA"/>
</dbReference>
<evidence type="ECO:0000256" key="3">
    <source>
        <dbReference type="ARBA" id="ARBA00023180"/>
    </source>
</evidence>
<dbReference type="FunFam" id="2.10.25.10:FF:000001">
    <property type="entry name" value="Tenascin C"/>
    <property type="match status" value="1"/>
</dbReference>
<accession>A8P5M1</accession>
<dbReference type="AlphaFoldDB" id="A8P5M1"/>
<dbReference type="PROSITE" id="PS51662">
    <property type="entry name" value="BP_PHYTASE"/>
    <property type="match status" value="2"/>
</dbReference>
<dbReference type="InterPro" id="IPR003431">
    <property type="entry name" value="B-propeller_Phytase"/>
</dbReference>
<gene>
    <name evidence="7" type="ORF">CC1G_05528</name>
</gene>
<dbReference type="Pfam" id="PF02333">
    <property type="entry name" value="Phytase"/>
    <property type="match status" value="1"/>
</dbReference>
<dbReference type="PANTHER" id="PTHR14949:SF56">
    <property type="entry name" value="EGF-LIKE-DOMAIN, MULTIPLE 7"/>
    <property type="match status" value="1"/>
</dbReference>
<organism evidence="7 8">
    <name type="scientific">Coprinopsis cinerea (strain Okayama-7 / 130 / ATCC MYA-4618 / FGSC 9003)</name>
    <name type="common">Inky cap fungus</name>
    <name type="synonym">Hormographiella aspergillata</name>
    <dbReference type="NCBI Taxonomy" id="240176"/>
    <lineage>
        <taxon>Eukaryota</taxon>
        <taxon>Fungi</taxon>
        <taxon>Dikarya</taxon>
        <taxon>Basidiomycota</taxon>
        <taxon>Agaricomycotina</taxon>
        <taxon>Agaricomycetes</taxon>
        <taxon>Agaricomycetidae</taxon>
        <taxon>Agaricales</taxon>
        <taxon>Agaricineae</taxon>
        <taxon>Psathyrellaceae</taxon>
        <taxon>Coprinopsis</taxon>
    </lineage>
</organism>
<keyword evidence="8" id="KW-1185">Reference proteome</keyword>
<comment type="caution">
    <text evidence="7">The sequence shown here is derived from an EMBL/GenBank/DDBJ whole genome shotgun (WGS) entry which is preliminary data.</text>
</comment>
<evidence type="ECO:0000256" key="4">
    <source>
        <dbReference type="PROSITE-ProRule" id="PRU00076"/>
    </source>
</evidence>
<dbReference type="GeneID" id="6015571"/>
<dbReference type="Gene3D" id="2.120.10.30">
    <property type="entry name" value="TolB, C-terminal domain"/>
    <property type="match status" value="2"/>
</dbReference>
<dbReference type="CDD" id="cd00053">
    <property type="entry name" value="EGF"/>
    <property type="match status" value="1"/>
</dbReference>
<dbReference type="eggNOG" id="KOG1225">
    <property type="taxonomic scope" value="Eukaryota"/>
</dbReference>
<dbReference type="PANTHER" id="PTHR14949">
    <property type="entry name" value="EGF-LIKE-DOMAIN, MULTIPLE 7, 8"/>
    <property type="match status" value="1"/>
</dbReference>
<dbReference type="Gene3D" id="2.10.25.10">
    <property type="entry name" value="Laminin"/>
    <property type="match status" value="1"/>
</dbReference>
<dbReference type="VEuPathDB" id="FungiDB:CC1G_05528"/>
<dbReference type="Pfam" id="PF23106">
    <property type="entry name" value="EGF_Teneurin"/>
    <property type="match status" value="1"/>
</dbReference>
<dbReference type="OrthoDB" id="10045365at2759"/>
<dbReference type="PROSITE" id="PS00022">
    <property type="entry name" value="EGF_1"/>
    <property type="match status" value="1"/>
</dbReference>
<dbReference type="InParanoid" id="A8P5M1"/>
<feature type="domain" description="BPP" evidence="6">
    <location>
        <begin position="410"/>
        <end position="737"/>
    </location>
</feature>